<protein>
    <submittedName>
        <fullName evidence="1">Uncharacterized protein</fullName>
    </submittedName>
</protein>
<gene>
    <name evidence="1" type="ORF">ERICIII_03501</name>
</gene>
<dbReference type="Proteomes" id="UP000239833">
    <property type="component" value="Chromosome"/>
</dbReference>
<dbReference type="EMBL" id="CP019655">
    <property type="protein sequence ID" value="AVF27611.1"/>
    <property type="molecule type" value="Genomic_DNA"/>
</dbReference>
<proteinExistence type="predicted"/>
<evidence type="ECO:0000313" key="1">
    <source>
        <dbReference type="EMBL" id="AVF27611.1"/>
    </source>
</evidence>
<name>A0A2L1U3Y1_9BACL</name>
<dbReference type="AlphaFoldDB" id="A0A2L1U3Y1"/>
<organism evidence="1 2">
    <name type="scientific">Paenibacillus larvae subsp. larvae</name>
    <dbReference type="NCBI Taxonomy" id="147375"/>
    <lineage>
        <taxon>Bacteria</taxon>
        <taxon>Bacillati</taxon>
        <taxon>Bacillota</taxon>
        <taxon>Bacilli</taxon>
        <taxon>Bacillales</taxon>
        <taxon>Paenibacillaceae</taxon>
        <taxon>Paenibacillus</taxon>
    </lineage>
</organism>
<reference evidence="2" key="1">
    <citation type="submission" date="2017-02" db="EMBL/GenBank/DDBJ databases">
        <title>Delineation of Paenibacillus larvae strains originating from foulbrood outbreaks.</title>
        <authorList>
            <person name="Beims H."/>
            <person name="Bunk B."/>
            <person name="Sproeer C."/>
            <person name="Mohr K.I."/>
            <person name="Pradella S."/>
            <person name="Guenther G."/>
            <person name="Rohde M."/>
            <person name="von der Ohe W."/>
            <person name="Steinert M."/>
        </authorList>
    </citation>
    <scope>NUCLEOTIDE SEQUENCE [LARGE SCALE GENOMIC DNA]</scope>
    <source>
        <strain evidence="2">Eric_III</strain>
    </source>
</reference>
<evidence type="ECO:0000313" key="2">
    <source>
        <dbReference type="Proteomes" id="UP000239833"/>
    </source>
</evidence>
<accession>A0A2L1U3Y1</accession>
<sequence>MNQGGNKAMNITKMVNNFIGSEVSKTGAKTTNV</sequence>